<dbReference type="Gene3D" id="1.20.1200.10">
    <property type="entry name" value="Cobalamin adenosyltransferase-like"/>
    <property type="match status" value="1"/>
</dbReference>
<dbReference type="GO" id="GO:0008817">
    <property type="term" value="F:corrinoid adenosyltransferase activity"/>
    <property type="evidence" value="ECO:0007669"/>
    <property type="project" value="UniProtKB-UniRule"/>
</dbReference>
<protein>
    <recommendedName>
        <fullName evidence="4">Corrinoid adenosyltransferase</fullName>
        <ecNumber evidence="4">2.5.1.17</ecNumber>
    </recommendedName>
    <alternativeName>
        <fullName evidence="4">Cob(II)alamin adenosyltransferase</fullName>
    </alternativeName>
    <alternativeName>
        <fullName evidence="4">Cob(II)yrinic acid a,c-diamide adenosyltransferase</fullName>
    </alternativeName>
    <alternativeName>
        <fullName evidence="4">Cobinamide/cobalamin adenosyltransferase</fullName>
    </alternativeName>
</protein>
<evidence type="ECO:0000256" key="3">
    <source>
        <dbReference type="ARBA" id="ARBA00022840"/>
    </source>
</evidence>
<keyword evidence="4" id="KW-0169">Cobalamin biosynthesis</keyword>
<name>A0A0G0RF56_9BACT</name>
<proteinExistence type="inferred from homology"/>
<comment type="similarity">
    <text evidence="4">Belongs to the Cob(I)alamin adenosyltransferase family.</text>
</comment>
<dbReference type="Proteomes" id="UP000034531">
    <property type="component" value="Unassembled WGS sequence"/>
</dbReference>
<dbReference type="AlphaFoldDB" id="A0A0G0RF56"/>
<feature type="domain" description="Cobalamin adenosyltransferase-like" evidence="5">
    <location>
        <begin position="4"/>
        <end position="118"/>
    </location>
</feature>
<feature type="domain" description="Cobalamin adenosyltransferase-like" evidence="5">
    <location>
        <begin position="142"/>
        <end position="203"/>
    </location>
</feature>
<dbReference type="InterPro" id="IPR016030">
    <property type="entry name" value="CblAdoTrfase-like"/>
</dbReference>
<dbReference type="SUPFAM" id="SSF89028">
    <property type="entry name" value="Cobalamin adenosyltransferase-like"/>
    <property type="match status" value="1"/>
</dbReference>
<evidence type="ECO:0000256" key="4">
    <source>
        <dbReference type="RuleBase" id="RU366026"/>
    </source>
</evidence>
<sequence length="220" mass="25151">MVKIYTRTGDSGTTSLFGGKRVDKDDLRVEAIGTIDELNANVGLVLTEPMVPELHRSLKRIEQELIIAGSDLASPANIKVKTKRLTKRHVGRLEKEIDDLMDKLPQRKNFITPTGDQRVKSKAEAIMRNYSVHHALSSIPSNEFIWNSTLNTYQVSAQLNVCRTIARRAERKMISLSKQDDINNNLLVYINRLSDWFYAMFRYTNLLADMSEIVWKGRGR</sequence>
<dbReference type="UniPathway" id="UPA00148">
    <property type="reaction ID" value="UER00233"/>
</dbReference>
<evidence type="ECO:0000313" key="6">
    <source>
        <dbReference type="EMBL" id="KKR51344.1"/>
    </source>
</evidence>
<dbReference type="Pfam" id="PF01923">
    <property type="entry name" value="Cob_adeno_trans"/>
    <property type="match status" value="2"/>
</dbReference>
<gene>
    <name evidence="6" type="ORF">UT84_C0001G0029</name>
</gene>
<comment type="catalytic activity">
    <reaction evidence="4">
        <text>2 cob(II)alamin + reduced [electron-transfer flavoprotein] + 2 ATP = 2 adenosylcob(III)alamin + 2 triphosphate + oxidized [electron-transfer flavoprotein] + 3 H(+)</text>
        <dbReference type="Rhea" id="RHEA:28671"/>
        <dbReference type="Rhea" id="RHEA-COMP:10685"/>
        <dbReference type="Rhea" id="RHEA-COMP:10686"/>
        <dbReference type="ChEBI" id="CHEBI:15378"/>
        <dbReference type="ChEBI" id="CHEBI:16304"/>
        <dbReference type="ChEBI" id="CHEBI:18036"/>
        <dbReference type="ChEBI" id="CHEBI:18408"/>
        <dbReference type="ChEBI" id="CHEBI:30616"/>
        <dbReference type="ChEBI" id="CHEBI:57692"/>
        <dbReference type="ChEBI" id="CHEBI:58307"/>
        <dbReference type="EC" id="2.5.1.17"/>
    </reaction>
</comment>
<dbReference type="PATRIC" id="fig|1618405.3.peg.31"/>
<accession>A0A0G0RF56</accession>
<dbReference type="PANTHER" id="PTHR12213">
    <property type="entry name" value="CORRINOID ADENOSYLTRANSFERASE"/>
    <property type="match status" value="1"/>
</dbReference>
<dbReference type="InterPro" id="IPR036451">
    <property type="entry name" value="CblAdoTrfase-like_sf"/>
</dbReference>
<comment type="caution">
    <text evidence="6">The sequence shown here is derived from an EMBL/GenBank/DDBJ whole genome shotgun (WGS) entry which is preliminary data.</text>
</comment>
<reference evidence="6 7" key="1">
    <citation type="journal article" date="2015" name="Nature">
        <title>rRNA introns, odd ribosomes, and small enigmatic genomes across a large radiation of phyla.</title>
        <authorList>
            <person name="Brown C.T."/>
            <person name="Hug L.A."/>
            <person name="Thomas B.C."/>
            <person name="Sharon I."/>
            <person name="Castelle C.J."/>
            <person name="Singh A."/>
            <person name="Wilkins M.J."/>
            <person name="Williams K.H."/>
            <person name="Banfield J.F."/>
        </authorList>
    </citation>
    <scope>NUCLEOTIDE SEQUENCE [LARGE SCALE GENOMIC DNA]</scope>
</reference>
<dbReference type="InterPro" id="IPR029499">
    <property type="entry name" value="PduO-typ"/>
</dbReference>
<organism evidence="6 7">
    <name type="scientific">Candidatus Curtissbacteria bacterium GW2011_GWA1_40_16</name>
    <dbReference type="NCBI Taxonomy" id="1618405"/>
    <lineage>
        <taxon>Bacteria</taxon>
        <taxon>Candidatus Curtissiibacteriota</taxon>
    </lineage>
</organism>
<dbReference type="PANTHER" id="PTHR12213:SF0">
    <property type="entry name" value="CORRINOID ADENOSYLTRANSFERASE MMAB"/>
    <property type="match status" value="1"/>
</dbReference>
<keyword evidence="2 4" id="KW-0547">Nucleotide-binding</keyword>
<keyword evidence="3 4" id="KW-0067">ATP-binding</keyword>
<evidence type="ECO:0000259" key="5">
    <source>
        <dbReference type="Pfam" id="PF01923"/>
    </source>
</evidence>
<comment type="catalytic activity">
    <reaction evidence="4">
        <text>2 cob(II)yrinate a,c diamide + reduced [electron-transfer flavoprotein] + 2 ATP = 2 adenosylcob(III)yrinate a,c-diamide + 2 triphosphate + oxidized [electron-transfer flavoprotein] + 3 H(+)</text>
        <dbReference type="Rhea" id="RHEA:11528"/>
        <dbReference type="Rhea" id="RHEA-COMP:10685"/>
        <dbReference type="Rhea" id="RHEA-COMP:10686"/>
        <dbReference type="ChEBI" id="CHEBI:15378"/>
        <dbReference type="ChEBI" id="CHEBI:18036"/>
        <dbReference type="ChEBI" id="CHEBI:30616"/>
        <dbReference type="ChEBI" id="CHEBI:57692"/>
        <dbReference type="ChEBI" id="CHEBI:58307"/>
        <dbReference type="ChEBI" id="CHEBI:58503"/>
        <dbReference type="ChEBI" id="CHEBI:58537"/>
        <dbReference type="EC" id="2.5.1.17"/>
    </reaction>
</comment>
<dbReference type="EC" id="2.5.1.17" evidence="4"/>
<evidence type="ECO:0000256" key="1">
    <source>
        <dbReference type="ARBA" id="ARBA00022679"/>
    </source>
</evidence>
<dbReference type="GO" id="GO:0005524">
    <property type="term" value="F:ATP binding"/>
    <property type="evidence" value="ECO:0007669"/>
    <property type="project" value="UniProtKB-UniRule"/>
</dbReference>
<evidence type="ECO:0000313" key="7">
    <source>
        <dbReference type="Proteomes" id="UP000034531"/>
    </source>
</evidence>
<keyword evidence="1 4" id="KW-0808">Transferase</keyword>
<dbReference type="GO" id="GO:0009236">
    <property type="term" value="P:cobalamin biosynthetic process"/>
    <property type="evidence" value="ECO:0007669"/>
    <property type="project" value="UniProtKB-UniRule"/>
</dbReference>
<dbReference type="EMBL" id="LBYI01000001">
    <property type="protein sequence ID" value="KKR51344.1"/>
    <property type="molecule type" value="Genomic_DNA"/>
</dbReference>
<comment type="pathway">
    <text evidence="4">Cofactor biosynthesis; adenosylcobalamin biosynthesis; adenosylcobalamin from cob(II)yrinate a,c-diamide: step 2/7.</text>
</comment>
<evidence type="ECO:0000256" key="2">
    <source>
        <dbReference type="ARBA" id="ARBA00022741"/>
    </source>
</evidence>